<comment type="caution">
    <text evidence="4">The sequence shown here is derived from an EMBL/GenBank/DDBJ whole genome shotgun (WGS) entry which is preliminary data.</text>
</comment>
<feature type="domain" description="HTH tetR-type" evidence="3">
    <location>
        <begin position="11"/>
        <end position="71"/>
    </location>
</feature>
<dbReference type="PRINTS" id="PR00455">
    <property type="entry name" value="HTHTETR"/>
</dbReference>
<dbReference type="PANTHER" id="PTHR30055:SF146">
    <property type="entry name" value="HTH-TYPE TRANSCRIPTIONAL DUAL REGULATOR CECR"/>
    <property type="match status" value="1"/>
</dbReference>
<protein>
    <submittedName>
        <fullName evidence="4">Transcriptional regulator, TetR family</fullName>
    </submittedName>
</protein>
<accession>A0A1I3VXH6</accession>
<dbReference type="Gene3D" id="1.10.10.60">
    <property type="entry name" value="Homeodomain-like"/>
    <property type="match status" value="1"/>
</dbReference>
<dbReference type="PROSITE" id="PS50977">
    <property type="entry name" value="HTH_TETR_2"/>
    <property type="match status" value="1"/>
</dbReference>
<evidence type="ECO:0000259" key="3">
    <source>
        <dbReference type="PROSITE" id="PS50977"/>
    </source>
</evidence>
<dbReference type="Pfam" id="PF14246">
    <property type="entry name" value="TetR_C_7"/>
    <property type="match status" value="1"/>
</dbReference>
<sequence>MESEKKVSRGEKRKQELLEIAADAIIELGYANTSMDEIVRRARASKTTVYRHFKNKEAMLAEIVSNLSEGPVLSIKPLDSNADGGSRQELEEILFIFGKAVLTLIYDDRTLGLWRMLIGEGSRAPHITKSFFQLGPKRATSSIAQQLQLASDLGIVAIEHPENAAAIFMGMLREDTHLALLLGVQTAPNEQEVSEHVRQCVRDFMKAYGV</sequence>
<evidence type="ECO:0000256" key="1">
    <source>
        <dbReference type="ARBA" id="ARBA00023125"/>
    </source>
</evidence>
<keyword evidence="5" id="KW-1185">Reference proteome</keyword>
<feature type="DNA-binding region" description="H-T-H motif" evidence="2">
    <location>
        <begin position="34"/>
        <end position="53"/>
    </location>
</feature>
<dbReference type="EMBL" id="FOSK01000001">
    <property type="protein sequence ID" value="SFK00074.1"/>
    <property type="molecule type" value="Genomic_DNA"/>
</dbReference>
<keyword evidence="1 2" id="KW-0238">DNA-binding</keyword>
<reference evidence="4 5" key="1">
    <citation type="submission" date="2016-10" db="EMBL/GenBank/DDBJ databases">
        <authorList>
            <person name="Varghese N."/>
            <person name="Submissions S."/>
        </authorList>
    </citation>
    <scope>NUCLEOTIDE SEQUENCE [LARGE SCALE GENOMIC DNA]</scope>
    <source>
        <strain evidence="4 5">DSM 16392</strain>
    </source>
</reference>
<dbReference type="InterPro" id="IPR023772">
    <property type="entry name" value="DNA-bd_HTH_TetR-type_CS"/>
</dbReference>
<evidence type="ECO:0000313" key="4">
    <source>
        <dbReference type="EMBL" id="SFK00074.1"/>
    </source>
</evidence>
<organism evidence="4 5">
    <name type="scientific">Pseudovibrio ascidiaceicola</name>
    <dbReference type="NCBI Taxonomy" id="285279"/>
    <lineage>
        <taxon>Bacteria</taxon>
        <taxon>Pseudomonadati</taxon>
        <taxon>Pseudomonadota</taxon>
        <taxon>Alphaproteobacteria</taxon>
        <taxon>Hyphomicrobiales</taxon>
        <taxon>Stappiaceae</taxon>
        <taxon>Pseudovibrio</taxon>
    </lineage>
</organism>
<dbReference type="InterPro" id="IPR050109">
    <property type="entry name" value="HTH-type_TetR-like_transc_reg"/>
</dbReference>
<dbReference type="InterPro" id="IPR009057">
    <property type="entry name" value="Homeodomain-like_sf"/>
</dbReference>
<dbReference type="InterPro" id="IPR001647">
    <property type="entry name" value="HTH_TetR"/>
</dbReference>
<evidence type="ECO:0000256" key="2">
    <source>
        <dbReference type="PROSITE-ProRule" id="PRU00335"/>
    </source>
</evidence>
<name>A0A1I3VXH6_9HYPH</name>
<dbReference type="InterPro" id="IPR039536">
    <property type="entry name" value="TetR_C_Proteobacteria"/>
</dbReference>
<dbReference type="PROSITE" id="PS01081">
    <property type="entry name" value="HTH_TETR_1"/>
    <property type="match status" value="1"/>
</dbReference>
<dbReference type="Pfam" id="PF00440">
    <property type="entry name" value="TetR_N"/>
    <property type="match status" value="1"/>
</dbReference>
<dbReference type="RefSeq" id="WP_093516710.1">
    <property type="nucleotide sequence ID" value="NZ_FOSK01000001.1"/>
</dbReference>
<evidence type="ECO:0000313" key="5">
    <source>
        <dbReference type="Proteomes" id="UP000199598"/>
    </source>
</evidence>
<proteinExistence type="predicted"/>
<dbReference type="Proteomes" id="UP000199598">
    <property type="component" value="Unassembled WGS sequence"/>
</dbReference>
<dbReference type="SUPFAM" id="SSF46689">
    <property type="entry name" value="Homeodomain-like"/>
    <property type="match status" value="1"/>
</dbReference>
<gene>
    <name evidence="4" type="ORF">SAMN04488518_101693</name>
</gene>
<dbReference type="PANTHER" id="PTHR30055">
    <property type="entry name" value="HTH-TYPE TRANSCRIPTIONAL REGULATOR RUTR"/>
    <property type="match status" value="1"/>
</dbReference>
<dbReference type="Gene3D" id="1.10.357.10">
    <property type="entry name" value="Tetracycline Repressor, domain 2"/>
    <property type="match status" value="1"/>
</dbReference>